<evidence type="ECO:0000313" key="1">
    <source>
        <dbReference type="EMBL" id="MFD1410088.1"/>
    </source>
</evidence>
<evidence type="ECO:0000313" key="2">
    <source>
        <dbReference type="Proteomes" id="UP001597191"/>
    </source>
</evidence>
<gene>
    <name evidence="1" type="ORF">ACFQ4R_00380</name>
</gene>
<dbReference type="Proteomes" id="UP001597191">
    <property type="component" value="Unassembled WGS sequence"/>
</dbReference>
<reference evidence="2" key="1">
    <citation type="journal article" date="2019" name="Int. J. Syst. Evol. Microbiol.">
        <title>The Global Catalogue of Microorganisms (GCM) 10K type strain sequencing project: providing services to taxonomists for standard genome sequencing and annotation.</title>
        <authorList>
            <consortium name="The Broad Institute Genomics Platform"/>
            <consortium name="The Broad Institute Genome Sequencing Center for Infectious Disease"/>
            <person name="Wu L."/>
            <person name="Ma J."/>
        </authorList>
    </citation>
    <scope>NUCLEOTIDE SEQUENCE [LARGE SCALE GENOMIC DNA]</scope>
    <source>
        <strain evidence="2">CCM 8937</strain>
    </source>
</reference>
<sequence>MSEQDLMTEFLRVGKVIKTELVLTSLRAACRGTRPTLIDANYRPKFKDTKIW</sequence>
<protein>
    <submittedName>
        <fullName evidence="1">Uncharacterized protein</fullName>
    </submittedName>
</protein>
<dbReference type="EMBL" id="JBHTOH010000006">
    <property type="protein sequence ID" value="MFD1410088.1"/>
    <property type="molecule type" value="Genomic_DNA"/>
</dbReference>
<organism evidence="1 2">
    <name type="scientific">Lapidilactobacillus gannanensis</name>
    <dbReference type="NCBI Taxonomy" id="2486002"/>
    <lineage>
        <taxon>Bacteria</taxon>
        <taxon>Bacillati</taxon>
        <taxon>Bacillota</taxon>
        <taxon>Bacilli</taxon>
        <taxon>Lactobacillales</taxon>
        <taxon>Lactobacillaceae</taxon>
        <taxon>Lapidilactobacillus</taxon>
    </lineage>
</organism>
<dbReference type="RefSeq" id="WP_164509192.1">
    <property type="nucleotide sequence ID" value="NZ_JBHTOH010000006.1"/>
</dbReference>
<accession>A0ABW4BLH4</accession>
<comment type="caution">
    <text evidence="1">The sequence shown here is derived from an EMBL/GenBank/DDBJ whole genome shotgun (WGS) entry which is preliminary data.</text>
</comment>
<proteinExistence type="predicted"/>
<keyword evidence="2" id="KW-1185">Reference proteome</keyword>
<name>A0ABW4BLH4_9LACO</name>